<keyword evidence="1" id="KW-0732">Signal</keyword>
<feature type="signal peptide" evidence="1">
    <location>
        <begin position="1"/>
        <end position="20"/>
    </location>
</feature>
<evidence type="ECO:0000313" key="4">
    <source>
        <dbReference type="Proteomes" id="UP000223913"/>
    </source>
</evidence>
<dbReference type="EMBL" id="PDUD01000004">
    <property type="protein sequence ID" value="PHN07874.1"/>
    <property type="molecule type" value="Genomic_DNA"/>
</dbReference>
<keyword evidence="4" id="KW-1185">Reference proteome</keyword>
<sequence>MKTKLFFFLALVAFSNAVMAQAEMSTDEAEIKTLVQTLVNGLLKKNAELMGTSLADDVVFITPGGHLLNSRQEVVSFHEQALKMMPPNYTFSVEVKDVQFVRPDLAIARISGSGSFEMEGKKMMDVQHAGITAIKENGSWKIIHFGATPVQPQG</sequence>
<gene>
    <name evidence="3" type="ORF">CRP01_03740</name>
</gene>
<dbReference type="Proteomes" id="UP000223913">
    <property type="component" value="Unassembled WGS sequence"/>
</dbReference>
<dbReference type="RefSeq" id="WP_099148663.1">
    <property type="nucleotide sequence ID" value="NZ_PDUD01000004.1"/>
</dbReference>
<reference evidence="3 4" key="1">
    <citation type="submission" date="2017-10" db="EMBL/GenBank/DDBJ databases">
        <title>The draft genome sequence of Lewinella nigricans NBRC 102662.</title>
        <authorList>
            <person name="Wang K."/>
        </authorList>
    </citation>
    <scope>NUCLEOTIDE SEQUENCE [LARGE SCALE GENOMIC DNA]</scope>
    <source>
        <strain evidence="3 4">NBRC 102662</strain>
    </source>
</reference>
<feature type="chain" id="PRO_5011976999" description="DUF4440 domain-containing protein" evidence="1">
    <location>
        <begin position="21"/>
        <end position="154"/>
    </location>
</feature>
<evidence type="ECO:0000259" key="2">
    <source>
        <dbReference type="Pfam" id="PF14534"/>
    </source>
</evidence>
<feature type="domain" description="DUF4440" evidence="2">
    <location>
        <begin position="31"/>
        <end position="142"/>
    </location>
</feature>
<dbReference type="Gene3D" id="3.10.450.50">
    <property type="match status" value="1"/>
</dbReference>
<protein>
    <recommendedName>
        <fullName evidence="2">DUF4440 domain-containing protein</fullName>
    </recommendedName>
</protein>
<organism evidence="3 4">
    <name type="scientific">Flavilitoribacter nigricans (strain ATCC 23147 / DSM 23189 / NBRC 102662 / NCIMB 1420 / SS-2)</name>
    <name type="common">Lewinella nigricans</name>
    <dbReference type="NCBI Taxonomy" id="1122177"/>
    <lineage>
        <taxon>Bacteria</taxon>
        <taxon>Pseudomonadati</taxon>
        <taxon>Bacteroidota</taxon>
        <taxon>Saprospiria</taxon>
        <taxon>Saprospirales</taxon>
        <taxon>Lewinellaceae</taxon>
        <taxon>Flavilitoribacter</taxon>
    </lineage>
</organism>
<name>A0A2D0NHA0_FLAN2</name>
<dbReference type="SUPFAM" id="SSF54427">
    <property type="entry name" value="NTF2-like"/>
    <property type="match status" value="1"/>
</dbReference>
<accession>A0A2D0NHA0</accession>
<dbReference type="OrthoDB" id="764454at2"/>
<evidence type="ECO:0000256" key="1">
    <source>
        <dbReference type="SAM" id="SignalP"/>
    </source>
</evidence>
<proteinExistence type="predicted"/>
<dbReference type="InterPro" id="IPR032710">
    <property type="entry name" value="NTF2-like_dom_sf"/>
</dbReference>
<dbReference type="InterPro" id="IPR011944">
    <property type="entry name" value="Steroid_delta5-4_isomerase"/>
</dbReference>
<evidence type="ECO:0000313" key="3">
    <source>
        <dbReference type="EMBL" id="PHN07874.1"/>
    </source>
</evidence>
<dbReference type="NCBIfam" id="TIGR02246">
    <property type="entry name" value="SgcJ/EcaC family oxidoreductase"/>
    <property type="match status" value="1"/>
</dbReference>
<dbReference type="InterPro" id="IPR027843">
    <property type="entry name" value="DUF4440"/>
</dbReference>
<comment type="caution">
    <text evidence="3">The sequence shown here is derived from an EMBL/GenBank/DDBJ whole genome shotgun (WGS) entry which is preliminary data.</text>
</comment>
<dbReference type="Pfam" id="PF14534">
    <property type="entry name" value="DUF4440"/>
    <property type="match status" value="1"/>
</dbReference>
<dbReference type="AlphaFoldDB" id="A0A2D0NHA0"/>